<dbReference type="AlphaFoldDB" id="A3IXR2"/>
<evidence type="ECO:0000313" key="2">
    <source>
        <dbReference type="Proteomes" id="UP000003781"/>
    </source>
</evidence>
<dbReference type="GO" id="GO:0003700">
    <property type="term" value="F:DNA-binding transcription factor activity"/>
    <property type="evidence" value="ECO:0007669"/>
    <property type="project" value="InterPro"/>
</dbReference>
<dbReference type="RefSeq" id="WP_008278172.1">
    <property type="nucleotide sequence ID" value="NZ_AAXW01000069.1"/>
</dbReference>
<proteinExistence type="predicted"/>
<organism evidence="1 2">
    <name type="scientific">Crocosphaera chwakensis CCY0110</name>
    <dbReference type="NCBI Taxonomy" id="391612"/>
    <lineage>
        <taxon>Bacteria</taxon>
        <taxon>Bacillati</taxon>
        <taxon>Cyanobacteriota</taxon>
        <taxon>Cyanophyceae</taxon>
        <taxon>Oscillatoriophycideae</taxon>
        <taxon>Chroococcales</taxon>
        <taxon>Aphanothecaceae</taxon>
        <taxon>Crocosphaera</taxon>
        <taxon>Crocosphaera chwakensis</taxon>
    </lineage>
</organism>
<dbReference type="EMBL" id="AAXW01000069">
    <property type="protein sequence ID" value="EAZ88715.1"/>
    <property type="molecule type" value="Genomic_DNA"/>
</dbReference>
<feature type="non-terminal residue" evidence="1">
    <location>
        <position position="260"/>
    </location>
</feature>
<dbReference type="eggNOG" id="COG1191">
    <property type="taxonomic scope" value="Bacteria"/>
</dbReference>
<keyword evidence="2" id="KW-1185">Reference proteome</keyword>
<name>A3IXR2_9CHRO</name>
<dbReference type="GO" id="GO:0006352">
    <property type="term" value="P:DNA-templated transcription initiation"/>
    <property type="evidence" value="ECO:0007669"/>
    <property type="project" value="InterPro"/>
</dbReference>
<comment type="caution">
    <text evidence="1">The sequence shown here is derived from an EMBL/GenBank/DDBJ whole genome shotgun (WGS) entry which is preliminary data.</text>
</comment>
<dbReference type="InterPro" id="IPR014284">
    <property type="entry name" value="RNA_pol_sigma-70_dom"/>
</dbReference>
<gene>
    <name evidence="1" type="ORF">CY0110_01110</name>
</gene>
<protein>
    <submittedName>
        <fullName evidence="1">Uncharacterized protein</fullName>
    </submittedName>
</protein>
<dbReference type="Proteomes" id="UP000003781">
    <property type="component" value="Unassembled WGS sequence"/>
</dbReference>
<dbReference type="NCBIfam" id="TIGR02937">
    <property type="entry name" value="sigma70-ECF"/>
    <property type="match status" value="1"/>
</dbReference>
<accession>A3IXR2</accession>
<evidence type="ECO:0000313" key="1">
    <source>
        <dbReference type="EMBL" id="EAZ88715.1"/>
    </source>
</evidence>
<dbReference type="OrthoDB" id="527295at2"/>
<reference evidence="1 2" key="1">
    <citation type="submission" date="2007-03" db="EMBL/GenBank/DDBJ databases">
        <authorList>
            <person name="Stal L."/>
            <person name="Ferriera S."/>
            <person name="Johnson J."/>
            <person name="Kravitz S."/>
            <person name="Beeson K."/>
            <person name="Sutton G."/>
            <person name="Rogers Y.-H."/>
            <person name="Friedman R."/>
            <person name="Frazier M."/>
            <person name="Venter J.C."/>
        </authorList>
    </citation>
    <scope>NUCLEOTIDE SEQUENCE [LARGE SCALE GENOMIC DNA]</scope>
    <source>
        <strain evidence="1 2">CCY0110</strain>
    </source>
</reference>
<sequence length="260" mass="30303">MRSRQDIFESFSSFIQLASDSFGGWLIDPKLRRSMEVNLKNLSDSTTSEKFWVIFWHKKWQEQSYPLSKDHLSAYLQESCYWAAQNTVGKFSNLQYKLSDGFQIAIASMDKVLTGFDLELGNSLKSYGSQIFRSIITNTLRQRRETDICSDWALLRKVSQKRLIIALKNAGLSHQEIEKYRLAWRCFMEIYTPNQAKGTQQLSAPDETTLDKIIEVYEQQYSLITELPKKELTSEILEKWLKKCAKAIRSYLYPQTTSLN</sequence>